<evidence type="ECO:0000256" key="3">
    <source>
        <dbReference type="ARBA" id="ARBA00022833"/>
    </source>
</evidence>
<sequence length="828" mass="95178">MLVEFPAYKPINPSFSHRDPNSSTRFFMTAKENEIPLFPNRVADSDDDNLYGKTVSNEDEAYTLYNNYALRLGFSVRRSRYRYSSKTGKISQREFLCSKEGITDDDNPLEVKKVNRLETRTGCKAFIRFSIENGVWKVIDFQPTHNHDLASPSERHLLKSGRKISKEKAGVIDTMKDAGLSTKDVYAYISTEHGGDENVGFLQKDCSNHVHRQKMVKVEAGDAQSLMNYLKKKKAEDPMFFYAVQVDQKNRLTNFFWRDGRSKIDYDSFGDVMIFDTTFRTNKYNLICAPFVGVNHHWNNVMFGCAFLLDETAASFKWLFQSFLEAMGNREPATIFTDQDAAMAKAIREVFKTTKHRLCLWHISKNAPSHLGHLSGDKEFQALWNKCCTGCETEMEFQETWDKMNEIYDLSGHSWLNGMYQIRSKWSTVFGHDFFSAGIKSSQRSESTNNVLNSISGKTTYLTEFTIQFDKLVTGMRSRELQEDFRCKQGTPKPLVRCGILEHAAIVYTRTMYMVFQKEFISSLATIWREVNTNESVSTYEVQEEGHSRVRTVRFHEEKNEVLCSCKKFEAKGILCCHALRILSVKNITKLPNDYILQRWTKEAKKGMMGYEKGYASRKTNEEAKIVWRNSMMRIASNLIYKSQHTESIRKTFQESLLSLEMKLEQELENIDLDGHIGKEATETDINVEPILNPPCAKSKGLNYTREKGHFEKRKAKSTKVSSRKKSQSNSMHEQMTLERNPQYPTLQQYVRNAQYPALPSLAPQFSGVGHFATSNPLGMAIPDTSFMNVLPNIVPMVHLNQGSLPQVYSDIPIWQLREDNTTSKSVN</sequence>
<accession>A0AAV2DYD6</accession>
<keyword evidence="2 4" id="KW-0863">Zinc-finger</keyword>
<dbReference type="PANTHER" id="PTHR47718:SF17">
    <property type="entry name" value="PROTEIN FAR1-RELATED SEQUENCE 5-LIKE"/>
    <property type="match status" value="1"/>
</dbReference>
<evidence type="ECO:0000256" key="2">
    <source>
        <dbReference type="ARBA" id="ARBA00022771"/>
    </source>
</evidence>
<keyword evidence="3" id="KW-0862">Zinc</keyword>
<evidence type="ECO:0000256" key="4">
    <source>
        <dbReference type="PROSITE-ProRule" id="PRU00325"/>
    </source>
</evidence>
<dbReference type="InterPro" id="IPR018289">
    <property type="entry name" value="MULE_transposase_dom"/>
</dbReference>
<dbReference type="GO" id="GO:0008270">
    <property type="term" value="F:zinc ion binding"/>
    <property type="evidence" value="ECO:0007669"/>
    <property type="project" value="UniProtKB-KW"/>
</dbReference>
<evidence type="ECO:0000313" key="7">
    <source>
        <dbReference type="EMBL" id="CAL1378502.1"/>
    </source>
</evidence>
<dbReference type="InterPro" id="IPR006564">
    <property type="entry name" value="Znf_PMZ"/>
</dbReference>
<evidence type="ECO:0000256" key="5">
    <source>
        <dbReference type="SAM" id="MobiDB-lite"/>
    </source>
</evidence>
<dbReference type="PANTHER" id="PTHR47718">
    <property type="entry name" value="OS01G0519700 PROTEIN"/>
    <property type="match status" value="1"/>
</dbReference>
<dbReference type="Pfam" id="PF10551">
    <property type="entry name" value="MULE"/>
    <property type="match status" value="1"/>
</dbReference>
<feature type="compositionally biased region" description="Basic residues" evidence="5">
    <location>
        <begin position="711"/>
        <end position="727"/>
    </location>
</feature>
<name>A0AAV2DYD6_9ROSI</name>
<proteinExistence type="predicted"/>
<dbReference type="InterPro" id="IPR004330">
    <property type="entry name" value="FAR1_DNA_bnd_dom"/>
</dbReference>
<evidence type="ECO:0000313" key="8">
    <source>
        <dbReference type="Proteomes" id="UP001497516"/>
    </source>
</evidence>
<dbReference type="InterPro" id="IPR007527">
    <property type="entry name" value="Znf_SWIM"/>
</dbReference>
<keyword evidence="1" id="KW-0479">Metal-binding</keyword>
<dbReference type="AlphaFoldDB" id="A0AAV2DYD6"/>
<dbReference type="SMART" id="SM00575">
    <property type="entry name" value="ZnF_PMZ"/>
    <property type="match status" value="1"/>
</dbReference>
<dbReference type="EMBL" id="OZ034816">
    <property type="protein sequence ID" value="CAL1378502.1"/>
    <property type="molecule type" value="Genomic_DNA"/>
</dbReference>
<feature type="domain" description="SWIM-type" evidence="6">
    <location>
        <begin position="551"/>
        <end position="587"/>
    </location>
</feature>
<evidence type="ECO:0000256" key="1">
    <source>
        <dbReference type="ARBA" id="ARBA00022723"/>
    </source>
</evidence>
<dbReference type="Proteomes" id="UP001497516">
    <property type="component" value="Chromosome 3"/>
</dbReference>
<dbReference type="Pfam" id="PF03101">
    <property type="entry name" value="FAR1"/>
    <property type="match status" value="1"/>
</dbReference>
<evidence type="ECO:0000259" key="6">
    <source>
        <dbReference type="PROSITE" id="PS50966"/>
    </source>
</evidence>
<keyword evidence="8" id="KW-1185">Reference proteome</keyword>
<reference evidence="7 8" key="1">
    <citation type="submission" date="2024-04" db="EMBL/GenBank/DDBJ databases">
        <authorList>
            <person name="Fracassetti M."/>
        </authorList>
    </citation>
    <scope>NUCLEOTIDE SEQUENCE [LARGE SCALE GENOMIC DNA]</scope>
</reference>
<gene>
    <name evidence="7" type="ORF">LTRI10_LOCUS20077</name>
</gene>
<protein>
    <recommendedName>
        <fullName evidence="6">SWIM-type domain-containing protein</fullName>
    </recommendedName>
</protein>
<dbReference type="PROSITE" id="PS50966">
    <property type="entry name" value="ZF_SWIM"/>
    <property type="match status" value="1"/>
</dbReference>
<dbReference type="Pfam" id="PF04434">
    <property type="entry name" value="SWIM"/>
    <property type="match status" value="1"/>
</dbReference>
<organism evidence="7 8">
    <name type="scientific">Linum trigynum</name>
    <dbReference type="NCBI Taxonomy" id="586398"/>
    <lineage>
        <taxon>Eukaryota</taxon>
        <taxon>Viridiplantae</taxon>
        <taxon>Streptophyta</taxon>
        <taxon>Embryophyta</taxon>
        <taxon>Tracheophyta</taxon>
        <taxon>Spermatophyta</taxon>
        <taxon>Magnoliopsida</taxon>
        <taxon>eudicotyledons</taxon>
        <taxon>Gunneridae</taxon>
        <taxon>Pentapetalae</taxon>
        <taxon>rosids</taxon>
        <taxon>fabids</taxon>
        <taxon>Malpighiales</taxon>
        <taxon>Linaceae</taxon>
        <taxon>Linum</taxon>
    </lineage>
</organism>
<feature type="region of interest" description="Disordered" evidence="5">
    <location>
        <begin position="707"/>
        <end position="736"/>
    </location>
</feature>